<protein>
    <submittedName>
        <fullName evidence="2">Uncharacterized protein</fullName>
    </submittedName>
</protein>
<feature type="compositionally biased region" description="Polar residues" evidence="1">
    <location>
        <begin position="135"/>
        <end position="146"/>
    </location>
</feature>
<proteinExistence type="predicted"/>
<feature type="region of interest" description="Disordered" evidence="1">
    <location>
        <begin position="128"/>
        <end position="158"/>
    </location>
</feature>
<reference evidence="2" key="3">
    <citation type="submission" date="2025-09" db="UniProtKB">
        <authorList>
            <consortium name="Ensembl"/>
        </authorList>
    </citation>
    <scope>IDENTIFICATION</scope>
</reference>
<dbReference type="HOGENOM" id="CLU_1234636_0_0_1"/>
<accession>H2YVX1</accession>
<evidence type="ECO:0000313" key="2">
    <source>
        <dbReference type="Ensembl" id="ENSCSAVP00000009482.1"/>
    </source>
</evidence>
<dbReference type="InParanoid" id="H2YVX1"/>
<dbReference type="Proteomes" id="UP000007875">
    <property type="component" value="Unassembled WGS sequence"/>
</dbReference>
<evidence type="ECO:0000256" key="1">
    <source>
        <dbReference type="SAM" id="MobiDB-lite"/>
    </source>
</evidence>
<feature type="region of interest" description="Disordered" evidence="1">
    <location>
        <begin position="64"/>
        <end position="108"/>
    </location>
</feature>
<feature type="region of interest" description="Disordered" evidence="1">
    <location>
        <begin position="171"/>
        <end position="190"/>
    </location>
</feature>
<organism evidence="2 3">
    <name type="scientific">Ciona savignyi</name>
    <name type="common">Pacific transparent sea squirt</name>
    <dbReference type="NCBI Taxonomy" id="51511"/>
    <lineage>
        <taxon>Eukaryota</taxon>
        <taxon>Metazoa</taxon>
        <taxon>Chordata</taxon>
        <taxon>Tunicata</taxon>
        <taxon>Ascidiacea</taxon>
        <taxon>Phlebobranchia</taxon>
        <taxon>Cionidae</taxon>
        <taxon>Ciona</taxon>
    </lineage>
</organism>
<dbReference type="eggNOG" id="ENOG502S2XV">
    <property type="taxonomic scope" value="Eukaryota"/>
</dbReference>
<dbReference type="Ensembl" id="ENSCSAVT00000009599.1">
    <property type="protein sequence ID" value="ENSCSAVP00000009482.1"/>
    <property type="gene ID" value="ENSCSAVG00000005579.1"/>
</dbReference>
<feature type="compositionally biased region" description="Polar residues" evidence="1">
    <location>
        <begin position="90"/>
        <end position="108"/>
    </location>
</feature>
<reference evidence="2" key="2">
    <citation type="submission" date="2025-08" db="UniProtKB">
        <authorList>
            <consortium name="Ensembl"/>
        </authorList>
    </citation>
    <scope>IDENTIFICATION</scope>
</reference>
<dbReference type="AlphaFoldDB" id="H2YVX1"/>
<keyword evidence="3" id="KW-1185">Reference proteome</keyword>
<reference evidence="3" key="1">
    <citation type="submission" date="2003-08" db="EMBL/GenBank/DDBJ databases">
        <authorList>
            <person name="Birren B."/>
            <person name="Nusbaum C."/>
            <person name="Abebe A."/>
            <person name="Abouelleil A."/>
            <person name="Adekoya E."/>
            <person name="Ait-zahra M."/>
            <person name="Allen N."/>
            <person name="Allen T."/>
            <person name="An P."/>
            <person name="Anderson M."/>
            <person name="Anderson S."/>
            <person name="Arachchi H."/>
            <person name="Armbruster J."/>
            <person name="Bachantsang P."/>
            <person name="Baldwin J."/>
            <person name="Barry A."/>
            <person name="Bayul T."/>
            <person name="Blitshsteyn B."/>
            <person name="Bloom T."/>
            <person name="Blye J."/>
            <person name="Boguslavskiy L."/>
            <person name="Borowsky M."/>
            <person name="Boukhgalter B."/>
            <person name="Brunache A."/>
            <person name="Butler J."/>
            <person name="Calixte N."/>
            <person name="Calvo S."/>
            <person name="Camarata J."/>
            <person name="Campo K."/>
            <person name="Chang J."/>
            <person name="Cheshatsang Y."/>
            <person name="Citroen M."/>
            <person name="Collymore A."/>
            <person name="Considine T."/>
            <person name="Cook A."/>
            <person name="Cooke P."/>
            <person name="Corum B."/>
            <person name="Cuomo C."/>
            <person name="David R."/>
            <person name="Dawoe T."/>
            <person name="Degray S."/>
            <person name="Dodge S."/>
            <person name="Dooley K."/>
            <person name="Dorje P."/>
            <person name="Dorjee K."/>
            <person name="Dorris L."/>
            <person name="Duffey N."/>
            <person name="Dupes A."/>
            <person name="Elkins T."/>
            <person name="Engels R."/>
            <person name="Erickson J."/>
            <person name="Farina A."/>
            <person name="Faro S."/>
            <person name="Ferreira P."/>
            <person name="Fischer H."/>
            <person name="Fitzgerald M."/>
            <person name="Foley K."/>
            <person name="Gage D."/>
            <person name="Galagan J."/>
            <person name="Gearin G."/>
            <person name="Gnerre S."/>
            <person name="Gnirke A."/>
            <person name="Goyette A."/>
            <person name="Graham J."/>
            <person name="Grandbois E."/>
            <person name="Gyaltsen K."/>
            <person name="Hafez N."/>
            <person name="Hagopian D."/>
            <person name="Hagos B."/>
            <person name="Hall J."/>
            <person name="Hatcher B."/>
            <person name="Heller A."/>
            <person name="Higgins H."/>
            <person name="Honan T."/>
            <person name="Horn A."/>
            <person name="Houde N."/>
            <person name="Hughes L."/>
            <person name="Hulme W."/>
            <person name="Husby E."/>
            <person name="Iliev I."/>
            <person name="Jaffe D."/>
            <person name="Jones C."/>
            <person name="Kamal M."/>
            <person name="Kamat A."/>
            <person name="Kamvysselis M."/>
            <person name="Karlsson E."/>
            <person name="Kells C."/>
            <person name="Kieu A."/>
            <person name="Kisner P."/>
            <person name="Kodira C."/>
            <person name="Kulbokas E."/>
            <person name="Labutti K."/>
            <person name="Lama D."/>
            <person name="Landers T."/>
            <person name="Leger J."/>
            <person name="Levine S."/>
            <person name="Lewis D."/>
            <person name="Lewis T."/>
            <person name="Lindblad-toh K."/>
            <person name="Liu X."/>
            <person name="Lokyitsang T."/>
            <person name="Lokyitsang Y."/>
            <person name="Lucien O."/>
            <person name="Lui A."/>
            <person name="Ma L.J."/>
            <person name="Mabbitt R."/>
            <person name="Macdonald J."/>
            <person name="Maclean C."/>
            <person name="Major J."/>
            <person name="Manning J."/>
            <person name="Marabella R."/>
            <person name="Maru K."/>
            <person name="Matthews C."/>
            <person name="Mauceli E."/>
            <person name="Mccarthy M."/>
            <person name="Mcdonough S."/>
            <person name="Mcghee T."/>
            <person name="Meldrim J."/>
            <person name="Meneus L."/>
            <person name="Mesirov J."/>
            <person name="Mihalev A."/>
            <person name="Mihova T."/>
            <person name="Mikkelsen T."/>
            <person name="Mlenga V."/>
            <person name="Moru K."/>
            <person name="Mozes J."/>
            <person name="Mulrain L."/>
            <person name="Munson G."/>
            <person name="Naylor J."/>
            <person name="Newes C."/>
            <person name="Nguyen C."/>
            <person name="Nguyen N."/>
            <person name="Nguyen T."/>
            <person name="Nicol R."/>
            <person name="Nielsen C."/>
            <person name="Nizzari M."/>
            <person name="Norbu C."/>
            <person name="Norbu N."/>
            <person name="O'donnell P."/>
            <person name="Okoawo O."/>
            <person name="O'leary S."/>
            <person name="Omotosho B."/>
            <person name="O'neill K."/>
            <person name="Osman S."/>
            <person name="Parker S."/>
            <person name="Perrin D."/>
            <person name="Phunkhang P."/>
            <person name="Piqani B."/>
            <person name="Purcell S."/>
            <person name="Rachupka T."/>
            <person name="Ramasamy U."/>
            <person name="Rameau R."/>
            <person name="Ray V."/>
            <person name="Raymond C."/>
            <person name="Retta R."/>
            <person name="Richardson S."/>
            <person name="Rise C."/>
            <person name="Rodriguez J."/>
            <person name="Rogers J."/>
            <person name="Rogov P."/>
            <person name="Rutman M."/>
            <person name="Schupbach R."/>
            <person name="Seaman C."/>
            <person name="Settipalli S."/>
            <person name="Sharpe T."/>
            <person name="Sheridan J."/>
            <person name="Sherpa N."/>
            <person name="Shi J."/>
            <person name="Smirnov S."/>
            <person name="Smith C."/>
            <person name="Sougnez C."/>
            <person name="Spencer B."/>
            <person name="Stalker J."/>
            <person name="Stange-thomann N."/>
            <person name="Stavropoulos S."/>
            <person name="Stetson K."/>
            <person name="Stone C."/>
            <person name="Stone S."/>
            <person name="Stubbs M."/>
            <person name="Talamas J."/>
            <person name="Tchuinga P."/>
            <person name="Tenzing P."/>
            <person name="Tesfaye S."/>
            <person name="Theodore J."/>
            <person name="Thoulutsang Y."/>
            <person name="Topham K."/>
            <person name="Towey S."/>
            <person name="Tsamla T."/>
            <person name="Tsomo N."/>
            <person name="Vallee D."/>
            <person name="Vassiliev H."/>
            <person name="Venkataraman V."/>
            <person name="Vinson J."/>
            <person name="Vo A."/>
            <person name="Wade C."/>
            <person name="Wang S."/>
            <person name="Wangchuk T."/>
            <person name="Wangdi T."/>
            <person name="Whittaker C."/>
            <person name="Wilkinson J."/>
            <person name="Wu Y."/>
            <person name="Wyman D."/>
            <person name="Yadav S."/>
            <person name="Yang S."/>
            <person name="Yang X."/>
            <person name="Yeager S."/>
            <person name="Yee E."/>
            <person name="Young G."/>
            <person name="Zainoun J."/>
            <person name="Zembeck L."/>
            <person name="Zimmer A."/>
            <person name="Zody M."/>
            <person name="Lander E."/>
        </authorList>
    </citation>
    <scope>NUCLEOTIDE SEQUENCE [LARGE SCALE GENOMIC DNA]</scope>
</reference>
<evidence type="ECO:0000313" key="3">
    <source>
        <dbReference type="Proteomes" id="UP000007875"/>
    </source>
</evidence>
<name>H2YVX1_CIOSA</name>
<sequence>MRIYAGKDDPKCLVRLYKTYLDLVPSSGPFYRRPLQTTENSIPRFSFNPVGINKLRETFKQLFSSDRPASLRKSGKATTVPQPPSDRDASSSPCDVTSPASNKEPNPSQALYDAITEKLMNSGHIKWRGREASRDSQPVSPANDVTTGAEPADGSPLSANDVMERIRRSWHNARRTSEDDESVSASDDVTNDVEGDDVIKITVPSAVRVLVVERGGKRMRFELN</sequence>